<dbReference type="Gene3D" id="3.30.40.10">
    <property type="entry name" value="Zinc/RING finger domain, C3HC4 (zinc finger)"/>
    <property type="match status" value="1"/>
</dbReference>
<protein>
    <recommendedName>
        <fullName evidence="11">PHD-type domain-containing protein</fullName>
    </recommendedName>
</protein>
<evidence type="ECO:0000256" key="2">
    <source>
        <dbReference type="ARBA" id="ARBA00022723"/>
    </source>
</evidence>
<dbReference type="Gene3D" id="2.30.42.10">
    <property type="match status" value="1"/>
</dbReference>
<dbReference type="InterPro" id="IPR034732">
    <property type="entry name" value="EPHD"/>
</dbReference>
<dbReference type="InterPro" id="IPR052082">
    <property type="entry name" value="Myelin_sheath_structural"/>
</dbReference>
<comment type="caution">
    <text evidence="9">The sequence shown here is derived from an EMBL/GenBank/DDBJ whole genome shotgun (WGS) entry which is preliminary data.</text>
</comment>
<dbReference type="SMART" id="SM00249">
    <property type="entry name" value="PHD"/>
    <property type="match status" value="1"/>
</dbReference>
<feature type="compositionally biased region" description="Polar residues" evidence="6">
    <location>
        <begin position="532"/>
        <end position="543"/>
    </location>
</feature>
<keyword evidence="3" id="KW-0863">Zinc-finger</keyword>
<feature type="compositionally biased region" description="Basic and acidic residues" evidence="6">
    <location>
        <begin position="150"/>
        <end position="162"/>
    </location>
</feature>
<dbReference type="PROSITE" id="PS50106">
    <property type="entry name" value="PDZ"/>
    <property type="match status" value="1"/>
</dbReference>
<feature type="region of interest" description="Disordered" evidence="6">
    <location>
        <begin position="999"/>
        <end position="1028"/>
    </location>
</feature>
<dbReference type="GO" id="GO:0043484">
    <property type="term" value="P:regulation of RNA splicing"/>
    <property type="evidence" value="ECO:0007669"/>
    <property type="project" value="TreeGrafter"/>
</dbReference>
<feature type="compositionally biased region" description="Basic and acidic residues" evidence="6">
    <location>
        <begin position="519"/>
        <end position="528"/>
    </location>
</feature>
<feature type="domain" description="PDZ" evidence="7">
    <location>
        <begin position="377"/>
        <end position="446"/>
    </location>
</feature>
<feature type="compositionally biased region" description="Basic and acidic residues" evidence="6">
    <location>
        <begin position="682"/>
        <end position="703"/>
    </location>
</feature>
<comment type="subcellular location">
    <subcellularLocation>
        <location evidence="1">Nucleus</location>
    </subcellularLocation>
</comment>
<dbReference type="InterPro" id="IPR013083">
    <property type="entry name" value="Znf_RING/FYVE/PHD"/>
</dbReference>
<keyword evidence="10" id="KW-1185">Reference proteome</keyword>
<feature type="region of interest" description="Disordered" evidence="6">
    <location>
        <begin position="129"/>
        <end position="163"/>
    </location>
</feature>
<dbReference type="InterPro" id="IPR001965">
    <property type="entry name" value="Znf_PHD"/>
</dbReference>
<feature type="compositionally biased region" description="Basic residues" evidence="6">
    <location>
        <begin position="507"/>
        <end position="518"/>
    </location>
</feature>
<dbReference type="InterPro" id="IPR001478">
    <property type="entry name" value="PDZ"/>
</dbReference>
<feature type="region of interest" description="Disordered" evidence="6">
    <location>
        <begin position="664"/>
        <end position="708"/>
    </location>
</feature>
<dbReference type="GO" id="GO:0043034">
    <property type="term" value="C:costamere"/>
    <property type="evidence" value="ECO:0007669"/>
    <property type="project" value="TreeGrafter"/>
</dbReference>
<evidence type="ECO:0000313" key="9">
    <source>
        <dbReference type="EMBL" id="KAJ3613760.1"/>
    </source>
</evidence>
<dbReference type="GO" id="GO:0005634">
    <property type="term" value="C:nucleus"/>
    <property type="evidence" value="ECO:0007669"/>
    <property type="project" value="UniProtKB-SubCell"/>
</dbReference>
<evidence type="ECO:0000259" key="7">
    <source>
        <dbReference type="PROSITE" id="PS50106"/>
    </source>
</evidence>
<dbReference type="FunFam" id="3.30.40.10:FF:000030">
    <property type="entry name" value="Protein Jade-1 isoform 1"/>
    <property type="match status" value="1"/>
</dbReference>
<feature type="region of interest" description="Disordered" evidence="6">
    <location>
        <begin position="782"/>
        <end position="815"/>
    </location>
</feature>
<feature type="region of interest" description="Disordered" evidence="6">
    <location>
        <begin position="581"/>
        <end position="608"/>
    </location>
</feature>
<dbReference type="OrthoDB" id="8058206at2759"/>
<dbReference type="SUPFAM" id="SSF50156">
    <property type="entry name" value="PDZ domain-like"/>
    <property type="match status" value="1"/>
</dbReference>
<dbReference type="GO" id="GO:0008270">
    <property type="term" value="F:zinc ion binding"/>
    <property type="evidence" value="ECO:0007669"/>
    <property type="project" value="UniProtKB-KW"/>
</dbReference>
<feature type="non-terminal residue" evidence="9">
    <location>
        <position position="1"/>
    </location>
</feature>
<organism evidence="9 10">
    <name type="scientific">Muraenolepis orangiensis</name>
    <name type="common">Patagonian moray cod</name>
    <dbReference type="NCBI Taxonomy" id="630683"/>
    <lineage>
        <taxon>Eukaryota</taxon>
        <taxon>Metazoa</taxon>
        <taxon>Chordata</taxon>
        <taxon>Craniata</taxon>
        <taxon>Vertebrata</taxon>
        <taxon>Euteleostomi</taxon>
        <taxon>Actinopterygii</taxon>
        <taxon>Neopterygii</taxon>
        <taxon>Teleostei</taxon>
        <taxon>Neoteleostei</taxon>
        <taxon>Acanthomorphata</taxon>
        <taxon>Zeiogadaria</taxon>
        <taxon>Gadariae</taxon>
        <taxon>Gadiformes</taxon>
        <taxon>Muraenolepidoidei</taxon>
        <taxon>Muraenolepididae</taxon>
        <taxon>Muraenolepis</taxon>
    </lineage>
</organism>
<evidence type="ECO:0000256" key="1">
    <source>
        <dbReference type="ARBA" id="ARBA00004123"/>
    </source>
</evidence>
<dbReference type="Pfam" id="PF13832">
    <property type="entry name" value="zf-HC5HC2H_2"/>
    <property type="match status" value="1"/>
</dbReference>
<dbReference type="CDD" id="cd15671">
    <property type="entry name" value="ePHD_JADE"/>
    <property type="match status" value="1"/>
</dbReference>
<feature type="compositionally biased region" description="Basic and acidic residues" evidence="6">
    <location>
        <begin position="787"/>
        <end position="798"/>
    </location>
</feature>
<feature type="region of interest" description="Disordered" evidence="6">
    <location>
        <begin position="336"/>
        <end position="365"/>
    </location>
</feature>
<evidence type="ECO:0000256" key="5">
    <source>
        <dbReference type="ARBA" id="ARBA00023242"/>
    </source>
</evidence>
<keyword evidence="5" id="KW-0539">Nucleus</keyword>
<feature type="compositionally biased region" description="Polar residues" evidence="6">
    <location>
        <begin position="1002"/>
        <end position="1018"/>
    </location>
</feature>
<evidence type="ECO:0000256" key="3">
    <source>
        <dbReference type="ARBA" id="ARBA00022771"/>
    </source>
</evidence>
<feature type="domain" description="PHD-type" evidence="8">
    <location>
        <begin position="17"/>
        <end position="131"/>
    </location>
</feature>
<evidence type="ECO:0008006" key="11">
    <source>
        <dbReference type="Google" id="ProtNLM"/>
    </source>
</evidence>
<feature type="region of interest" description="Disordered" evidence="6">
    <location>
        <begin position="460"/>
        <end position="553"/>
    </location>
</feature>
<keyword evidence="4" id="KW-0862">Zinc</keyword>
<proteinExistence type="predicted"/>
<dbReference type="PROSITE" id="PS51805">
    <property type="entry name" value="EPHD"/>
    <property type="match status" value="1"/>
</dbReference>
<dbReference type="PANTHER" id="PTHR23348:SF41">
    <property type="entry name" value="NEUROBLAST DIFFERENTIATION-ASSOCIATED PROTEIN AHNAK"/>
    <property type="match status" value="1"/>
</dbReference>
<dbReference type="Proteomes" id="UP001148018">
    <property type="component" value="Unassembled WGS sequence"/>
</dbReference>
<evidence type="ECO:0000259" key="8">
    <source>
        <dbReference type="PROSITE" id="PS51805"/>
    </source>
</evidence>
<evidence type="ECO:0000256" key="6">
    <source>
        <dbReference type="SAM" id="MobiDB-lite"/>
    </source>
</evidence>
<gene>
    <name evidence="9" type="ORF">NHX12_020006</name>
</gene>
<feature type="region of interest" description="Disordered" evidence="6">
    <location>
        <begin position="292"/>
        <end position="313"/>
    </location>
</feature>
<dbReference type="PANTHER" id="PTHR23348">
    <property type="entry name" value="PERIAXIN/AHNAK"/>
    <property type="match status" value="1"/>
</dbReference>
<dbReference type="InterPro" id="IPR036034">
    <property type="entry name" value="PDZ_sf"/>
</dbReference>
<keyword evidence="2" id="KW-0479">Metal-binding</keyword>
<reference evidence="9" key="1">
    <citation type="submission" date="2022-07" db="EMBL/GenBank/DDBJ databases">
        <title>Chromosome-level genome of Muraenolepis orangiensis.</title>
        <authorList>
            <person name="Kim J."/>
        </authorList>
    </citation>
    <scope>NUCLEOTIDE SEQUENCE</scope>
    <source>
        <strain evidence="9">KU_S4_2022</strain>
        <tissue evidence="9">Muscle</tissue>
    </source>
</reference>
<name>A0A9Q0EXS0_9TELE</name>
<evidence type="ECO:0000313" key="10">
    <source>
        <dbReference type="Proteomes" id="UP001148018"/>
    </source>
</evidence>
<accession>A0A9Q0EXS0</accession>
<dbReference type="SMART" id="SM00228">
    <property type="entry name" value="PDZ"/>
    <property type="match status" value="1"/>
</dbReference>
<evidence type="ECO:0000256" key="4">
    <source>
        <dbReference type="ARBA" id="ARBA00022833"/>
    </source>
</evidence>
<dbReference type="EMBL" id="JANIIK010000035">
    <property type="protein sequence ID" value="KAJ3613760.1"/>
    <property type="molecule type" value="Genomic_DNA"/>
</dbReference>
<sequence>KVPEGSWLCRTCALGLSPRCQLCPKRGGAMKPTRSGTKWAHVSCALWIPEVSIGSPDKMEPITNVSLIPSSRWALLCCVCQDKTGACIQCSAKNCRSAFHVTCGLQAKLQMITFLTEDDEVQFKSLCPKHSEEQEEAAATDQSRGRRGPVKGEEPDEEEKKRGNLRKLKLQQLEEEFSVFVEVEQVAEQLTVSVELVDFLFQYWKLKRKANFNQPLLTPKKEEEQSLARREQEVLLRRLQLFTHLRQDLERVRNLSYMVTRREKLKQSLCRLQEEMFHKQILLLDQQLLSDRDNGTPDRDQRGDDRGGPEAADRGKTVCVRLVDIRLLPHVLPQGGADDFQKKGGKGGKRSGLGSLFDKRSTPKMSKLKEVHSPESELIVKTSEDGGAEGLIFGGGGKDGIFIKQVVPESPAYKNLCVKEGDQILSATVYFDNVSYEDALQIMEHAQAYKVKLCLKRKPEVPEEDPDGHPETIQEEEVTSPEMREKRKTKRHGDARISWPKFPSLGKGKKKSHFRRSHSTSEAEDQTKLELSPTTSDTDSPIKSQEALKGKKKHKVKLNLLKNKGRISAYADQDADTLTAAPLNGVNDDPTKEVSPTHSPELPKIPLDESTPVCITHQFKIPEIREIEREVTDLAKLESPQHRVDLLSVDSTLTTADLTVALADSPTANQMSPDGKKKKKKEKSELKMRIKGKDKSDKQDVKVKSSPKRLQTLGASMEIPDPTSNKNVASHLQMEWPEINTDTQVTDSKDLQLVSPSVQTQEGKGFPKVEFSFGMSDVGILKKSPSKGKEKLKKETENISKGSKQKTDTKKSPFKLPTFGLTGIAMGDKEASEKTVTESLTQDPYDRLSCPSKRQLPKREEIEIPGMEDTSSVGWKKKGIEERQAETAHMSIDVNSVKEAVSKLPGFKLPKVDLDGVPIPEEITVIDANAQRITVKTHGTPTKIVDTKIRGEMKEYKAMGKQSGVEIKTEGHKREDILIPGEETHIQGPKTEKTKEGAFKWSSGTNTGQNKANINDLTSPKKHKGFEKPDIRFPNVAIDLPQLNVSERNSIGSGPLAKVEVKYSKIEPENKDAERTPSKYKNNTFQMAKFGSYTPNILGKEPEMYKRINIEGVTLNASMEGADVDIVAPSGQLKGTEIEGKTTNIKIPNVGISMAKVQGPDCDLNVSKAVVNITLPEDEAYIQLPSAKVELKGPEIDSKVKDSQSKFKMPTFKFPKFGAASPNVSIKIPEVRKDIQIDGELNIPKATVENTLPNVEIEGPSIDLKSTGVEGTVKGSTFKIPNLGISMPKVKGPDVDISLSMPDVDITLPEANAEVTLPDVKLPSGKVEVKGHEIVTEEVDGSSKFKMPEFKLPTFGTSSSNITVDLPDIDKEITFDAKLNIPKATVDIKAPKVEVEGPSIYLKTPEIKGKEKGGMFKMPKVKGQDFDLNISKADLDISSPEVKAEVTLPDVPLPSAKVQVKGPEIDLKVKDVKGSPSNFKMPTFKFPKFGAASPNISVEMPEVEKEIQFDRELNIPEATVDITAPNVEIEGPSIDLKSIGVDGTGKGMKFKMPNLGISMPKVKGPDVDVSLSKPDVDITLPEAKAEVTLPNLELPSAKVEVKGPEFETQEFDGSSKFKMPKFKLPSFGMGSSNITAEIPKVEKDITFDAELNIPKATVDITSPKVEVEGPCIDLKITGPDGKGKRSNVKMPSLGLSMPKIKGPDVDVSLSKPDVDIQLPEAKAEVTLPDVELPSVKVEVKGPKIETEEFDGSAKFKMPKFKLPKFGTGSTNITAEVPDIDNEITFDAELNIPKATMEITAPKVEVTGPSIDLKSTGIEGTGKGMKFKMPNLGISMPKVKGPDVDVSLSKPDVDITLPEAKAEVTLPNLELPSAKVEVKGPEFETQEFDGSSKFKMPKFKLPSFGMGSSNITAEIPKVEKDITFDAELNIPKATVDITSPKVEVEGPCIDLKITGPDGKGKRSNVKMPSLGLSMPKIKGPDVDVSLSKPDVDIQLPEAKAEVTLPDVELPSVKVEVKGPKIETEEFDGSAKFKMPKFKLPKFGTGSTNITAEVPDIDNEITFDAELNIPKATMEITAPKVEVTGPSIDLKSTGIEGTGKGSTFKMPNLGISMPKVKGSDVDVSLSKPDVDITLPEVKADVELSSANVEVKGPEIDLKVKDVKGSPSKFKMPTFKFPKFGAASPNISVEMPEVEKKIQFDGELNIPEATVDITAPNVEIEGPSIDLKSIGVDGTGKGRKFKMPNLGISMPKVKGPDVDVSLSKPDADITLPEAKAEVTLPNLELPSAKVEVKGPEFETQEFDGSSKFKMPKFKLPSFGMGSSNITAEIPKVEKDIAFDAELSIPKATVDITSPKVEVEGPCIDLKITGPDGKGKRSNVKMPSLGLSMPKIKGPDVDVSLSKPDVDIQLPEAKAEVTLPDVELPSVKVEVKGPKIETEEFDGSAKFKMPKFKLPKFGTGSTNITAEVPDIDNEITFDAELNIPKATMEITAPKVEVTGPSIDLKSTGIEGTGKGSTFKMPNLGISMPKVKGSDVDVSLSKPDVDITLPEVKADVELSSANVEVKGPEIDLKVKDVKGSPSKFKMPTFKFPKFGAASPNISVEMPEVEKEIQFDGELNIPEATVDITAPNVEIEGPSIDLKSIGVDGTGKGRKFKMPNLGISMPKVKGPDVDVSLSKPDVDITLPEAEAEVTLPNLELPSAKVEVKGPEFETQEFDGSSKFKMPKFKLPSFGMGSSNITAEIPKVEKDIAFDAELSIPKATVDITSPKVKVEGPCIDLKITGPDGKGKRSNVKMPSLGLSMPKIKGPDVDVSLSKPDVDIQLPEAKAEVTLPDVELPSVKVEVKGPKIETEEFDGSAKFKMPKFKLPKFGTGSTNIPAEVPDIDNEITFDAELNIPKATMEITAPKVEVTGPSIDLKSTGIEGTGKGSTFKMPNLGISMPKVKGSDVDVSLSKPDVDITLPEVKADVELSSANVEVKGPEIDLKVKDVKGSPSKFKMPTFKFPKFGAASPNISVEMPEVEKEIQFDGELNIPEATVDITAPNVEIEGPSIDLKSIGVDGTEKGRKFKMPNLGISMPKVKGPDVDVSLSKPDVDITLPEAEVKVTLPNLELPSAKVEVKGPEFETQEFDGSSKFKMPKFKLPSFGMGSSNITAEIPKVEKDITFDAELNIPKATVDITSPKVEVEGPCIDLKITGPDGKGKRSNVKMPSLGLSMPKIKGPDVDVSLSKPDVDIQLPEAKAEVTLPDVELPSVKVEVKGPKIETEEFDGSSKFKMPKFKLPKFGTGSTNITAEVPDIDNEITFDAELNIPKATMEITAPKVEVTGPSIDLKSTGIEGTGKGSTFKMPNLGISMPKVKGSDVDVSLSKPDVDITLPEVKADVELSSANVEVKGPEIDLKVKDVKGSPSKFKMPTFKFPKFGAASPNISVEMPEVEKKIQFDGELNIPEATVDITAPNVEIEGPSIDLKSIGVDGTGKGRKFKMPNLGISMPKVKGPDVDVSLSKPDADITLPEAKAEVTLPNLELPSAKVEVKGPEFETQEFDGSSKFKMPKFKLPSFGMGSSNITAEIPKVEKDIAFDAELNIPKATVDITSPKVKVKGPCIDLKITGPDGKGKRSNVKMPSLGLSMPKIKGPDVDVSLSKPDVDITLPEAKAEVTLPNLELPSAKVEVKGPELGTQEFDGSSKFKMPKFKLPSFGMGSSNITAEIPKVEKDITFDAELNIPKATVDITSPKVEVEGPCIDLKITGPDGKGKRSNVKMPSLGLSMPKIKGPDVDVSLSKPDVDIQLPEAKAEVTLPDVELPSVKVEVKGPKIETEEFDGSSKFKMPKFKLPKFGTGSTNITAEVPDIDNEITFDAELNIPKATMEITAPKVEVTGPSIDLKSTGIEGTGKGSTFKMPNLGISMPKVKGSDVDVSLSKPDVDITLPEVKADVELSSANVDVKGPEIDLKVKDVKGSPSKFKMPTFKFPKFGAASPNISVEMPEVEKEIQFDGELNIPESTVDITAPNVEIEGPSIDLKSIGVDGTEKGRKFKMPNLGISMPKVKGPDVDVSLSKPDVDITLPEAKAEVTLPNLELPSAKVEVKGPELGTQEFDGSSKFKMPKFKLPSFGMGSSNITAEIPKVEKDITFDAELNIPKATVDITSPKVEVEGPCIDLKITGPDGKGKRSNVKMPSLGLSMPKIKGPDVDVSLSKPDVDIQLPEAKAEVTLPDVELPSVKVEVKGPKIETEEFDGSSKFKMPKFKLPKFGTGSTNITAEVPDIDNEITFDAELNIPKATMEITAPKVEVTGPSIDLKSTGIGGTGKGSTFKMPNLGISMPKVKGSDVDVSLSKPDVDITLPEVKADVELSSANVEVKGPEIDLKVKDVKGSPSKFKMPTFKFPKFGAASPNISVEMPEVEKEIQFDGELNIPEATVDITAPNVEIEGPSIDLKSIGVDGTGKGSKLKMPNLGISMPKVKGPDVDISLSKPDVDITLPEAKAEVTLPNLELPSAKVEVKGPELGTQEFDGSSKFKMPKFKLPSFGMGSSNITAEIPKVEKDITFDAELNIPKATVDITSPKVEVQGPCIDLKITGPDGKGKRSKVKMPSLGLSMPKIKGPDVDVSLSKPDVDIQLPEAKAEVTLPDVELPSVKVEVKGPKIETEEFDGSSKFKMPKFKLPKFGTGSTNITAEVPDIDNEITFDAELNIPKATMEITAPKFEVTGPSIDLKSTGIEGTGKGSTFKMPNLGISMPKVKGSDVDVSLSKPDVDITLPDVKADVELSSANVEVKGPEIDLKVKDVKGSPSKFKMPTFKFPKFGAASPNISVEMPEVEKEIQFDGELNIPEATVDITAPNVEIEGPSIDLKSIGVDGTGKGSKLKMPNLGISMPKVKGPDVDVSLSKPDVDITLPEAKAEVTLPNLELPSAKVEVKGPELGTQEFDGSSKFKMPKFKLPSFGMGSSNITAEIPEVEKDITFDAELNIPKATVDITSPKVEVQGPCIDLKITGPDVKGKRSKVKMPSLGLSMPKIKGPDVDVSLSKPDVDIQLPEAKAEVTLPDVELPSVKVEVKGPKIETEEFDGSSKFKMPKFKLPKFGTGSTNITAEVPDIDNEITFDAELNIPKATMEITAPKFEVTGPSIDLKSTGIEGTGKGSTFKMPNLGISMPKVKGSDVDVSLSKPDVDITLPDVKADVELSSANVEVKGPEIDLKVKDVKGSPSKFKMPTFKFPKFGAASPNISVEMPEVEKEIQFDGELNIPEATVDITAPNVEIEGPSIDLKSIGVDDVDITLPEAKAEVTLPNLELPSAKVEVKGPELGTQEFDGSSKFKMPKFKLPSFGMGSSNITAEIPEVEKDITFDAELNIPKATVDITSPKVEVQGPCIDLKITGPDGKGKRSKVKMPSLGLSMPKIKGPDVDVSLSKPDVDIQLPEAKAEVTLPDVELPSVKVEVKGPKIETEEFDGSSKFKMPKFKLPKFGTGSTNITAEVPDIDNEITFDAELNIPKATMEITAPKLKSQDLP</sequence>
<feature type="compositionally biased region" description="Basic and acidic residues" evidence="6">
    <location>
        <begin position="460"/>
        <end position="472"/>
    </location>
</feature>